<accession>K9WM26</accession>
<reference evidence="1 2" key="1">
    <citation type="submission" date="2012-06" db="EMBL/GenBank/DDBJ databases">
        <title>Finished chromosome of genome of Microcoleus sp. PCC 7113.</title>
        <authorList>
            <consortium name="US DOE Joint Genome Institute"/>
            <person name="Gugger M."/>
            <person name="Coursin T."/>
            <person name="Rippka R."/>
            <person name="Tandeau De Marsac N."/>
            <person name="Huntemann M."/>
            <person name="Wei C.-L."/>
            <person name="Han J."/>
            <person name="Detter J.C."/>
            <person name="Han C."/>
            <person name="Tapia R."/>
            <person name="Chen A."/>
            <person name="Kyrpides N."/>
            <person name="Mavromatis K."/>
            <person name="Markowitz V."/>
            <person name="Szeto E."/>
            <person name="Ivanova N."/>
            <person name="Pagani I."/>
            <person name="Pati A."/>
            <person name="Goodwin L."/>
            <person name="Nordberg H.P."/>
            <person name="Cantor M.N."/>
            <person name="Hua S.X."/>
            <person name="Woyke T."/>
            <person name="Kerfeld C.A."/>
        </authorList>
    </citation>
    <scope>NUCLEOTIDE SEQUENCE [LARGE SCALE GENOMIC DNA]</scope>
    <source>
        <strain evidence="1 2">PCC 7113</strain>
    </source>
</reference>
<gene>
    <name evidence="1" type="ORF">Mic7113_5606</name>
</gene>
<evidence type="ECO:0000313" key="1">
    <source>
        <dbReference type="EMBL" id="AFZ21238.1"/>
    </source>
</evidence>
<protein>
    <submittedName>
        <fullName evidence="1">Uncharacterized protein</fullName>
    </submittedName>
</protein>
<keyword evidence="2" id="KW-1185">Reference proteome</keyword>
<name>K9WM26_9CYAN</name>
<proteinExistence type="predicted"/>
<evidence type="ECO:0000313" key="2">
    <source>
        <dbReference type="Proteomes" id="UP000010471"/>
    </source>
</evidence>
<dbReference type="RefSeq" id="WP_015185371.1">
    <property type="nucleotide sequence ID" value="NC_019738.1"/>
</dbReference>
<sequence length="105" mass="11598">MTTLNFATSACRCCRYYQPEGRRGGMCQQLSVPVRGSWKACSLAISPFEPAWRRMEAIWGNDPLGIKESLAVNCSLTVSAQNLCEEDCIAPDETLNPRPMLAEIA</sequence>
<dbReference type="EMBL" id="CP003630">
    <property type="protein sequence ID" value="AFZ21238.1"/>
    <property type="molecule type" value="Genomic_DNA"/>
</dbReference>
<dbReference type="HOGENOM" id="CLU_171052_0_0_3"/>
<dbReference type="AlphaFoldDB" id="K9WM26"/>
<dbReference type="eggNOG" id="ENOG5032YCP">
    <property type="taxonomic scope" value="Bacteria"/>
</dbReference>
<dbReference type="OrthoDB" id="515968at2"/>
<dbReference type="STRING" id="1173027.Mic7113_5606"/>
<dbReference type="KEGG" id="mic:Mic7113_5606"/>
<organism evidence="1 2">
    <name type="scientific">Allocoleopsis franciscana PCC 7113</name>
    <dbReference type="NCBI Taxonomy" id="1173027"/>
    <lineage>
        <taxon>Bacteria</taxon>
        <taxon>Bacillati</taxon>
        <taxon>Cyanobacteriota</taxon>
        <taxon>Cyanophyceae</taxon>
        <taxon>Coleofasciculales</taxon>
        <taxon>Coleofasciculaceae</taxon>
        <taxon>Allocoleopsis</taxon>
        <taxon>Allocoleopsis franciscana</taxon>
    </lineage>
</organism>
<dbReference type="Proteomes" id="UP000010471">
    <property type="component" value="Chromosome"/>
</dbReference>